<evidence type="ECO:0000313" key="1">
    <source>
        <dbReference type="EMBL" id="CAK8692195.1"/>
    </source>
</evidence>
<dbReference type="Proteomes" id="UP001642483">
    <property type="component" value="Unassembled WGS sequence"/>
</dbReference>
<dbReference type="InterPro" id="IPR027417">
    <property type="entry name" value="P-loop_NTPase"/>
</dbReference>
<name>A0ABP0GKC2_CLALP</name>
<organism evidence="1 2">
    <name type="scientific">Clavelina lepadiformis</name>
    <name type="common">Light-bulb sea squirt</name>
    <name type="synonym">Ascidia lepadiformis</name>
    <dbReference type="NCBI Taxonomy" id="159417"/>
    <lineage>
        <taxon>Eukaryota</taxon>
        <taxon>Metazoa</taxon>
        <taxon>Chordata</taxon>
        <taxon>Tunicata</taxon>
        <taxon>Ascidiacea</taxon>
        <taxon>Aplousobranchia</taxon>
        <taxon>Clavelinidae</taxon>
        <taxon>Clavelina</taxon>
    </lineage>
</organism>
<dbReference type="EMBL" id="CAWYQH010000130">
    <property type="protein sequence ID" value="CAK8692195.1"/>
    <property type="molecule type" value="Genomic_DNA"/>
</dbReference>
<dbReference type="PANTHER" id="PTHR46350:SF2">
    <property type="entry name" value="RAS LIKE FAMILY 10 MEMBER B"/>
    <property type="match status" value="1"/>
</dbReference>
<accession>A0ABP0GKC2</accession>
<reference evidence="1 2" key="1">
    <citation type="submission" date="2024-02" db="EMBL/GenBank/DDBJ databases">
        <authorList>
            <person name="Daric V."/>
            <person name="Darras S."/>
        </authorList>
    </citation>
    <scope>NUCLEOTIDE SEQUENCE [LARGE SCALE GENOMIC DNA]</scope>
</reference>
<comment type="caution">
    <text evidence="1">The sequence shown here is derived from an EMBL/GenBank/DDBJ whole genome shotgun (WGS) entry which is preliminary data.</text>
</comment>
<gene>
    <name evidence="1" type="ORF">CVLEPA_LOCUS24928</name>
</gene>
<sequence>MIPHIKIAFVGAPEVGKTSFIRRFATNEYVAGKKSTSNTNTRHRNLNAVSSDCLKTDKEDLSKEFNLYKQFKNELQASKYSDKRPNYDTCSIKACVMKPDKKRCPVTKCCVMYKQPNAESFPSECLLDLTLIDVPYISRFPSNSFEEWDENEAIGVRSADAYILLYDITQRSSFEYIQQFRQDVLESFCDLPQTQSSTAEHKTSFRWTKSKMHHPNPRSELFLNASNDIIKHHGSSSWGTTFKKKKFYCMESDASVQSTSTMKKGFLGLLSTSVAQAAAPITTLNSTNIGLLNCRYSLPCAKKKTPLITVVGNKMDLCSSQFCSSQIPIQKCTSYQNFQIDMKPFLHKRATSANKVLHVVRKSWSCHYFECSVKFGCNVYPAVKQTLDLVFQRINKRLK</sequence>
<proteinExistence type="predicted"/>
<dbReference type="InterPro" id="IPR052661">
    <property type="entry name" value="Ras-like_GTPase_Reg"/>
</dbReference>
<dbReference type="PANTHER" id="PTHR46350">
    <property type="entry name" value="RAS LIKE FAMILY 10 MEMBER B-RELATED"/>
    <property type="match status" value="1"/>
</dbReference>
<dbReference type="SUPFAM" id="SSF52540">
    <property type="entry name" value="P-loop containing nucleoside triphosphate hydrolases"/>
    <property type="match status" value="1"/>
</dbReference>
<dbReference type="Gene3D" id="3.40.50.300">
    <property type="entry name" value="P-loop containing nucleotide triphosphate hydrolases"/>
    <property type="match status" value="3"/>
</dbReference>
<evidence type="ECO:0000313" key="2">
    <source>
        <dbReference type="Proteomes" id="UP001642483"/>
    </source>
</evidence>
<keyword evidence="2" id="KW-1185">Reference proteome</keyword>
<protein>
    <submittedName>
        <fullName evidence="1">Uncharacterized protein</fullName>
    </submittedName>
</protein>